<sequence length="142" mass="16627">MDPNASKMEFEQWEWDSRLEEWGTKMNLTDEITVDVLFDPKGINENEGFHIVYGQWEKVKENWRKLEEDVADHLLDIHNEAWNDEEPITKDTFISRMTIEAIRFWSDGTAEVYFDDGDLFWGHCILVSLNQDGQVVDADIAG</sequence>
<name>A0ABW2RL53_9BACL</name>
<dbReference type="InterPro" id="IPR019260">
    <property type="entry name" value="DUF2262"/>
</dbReference>
<accession>A0ABW2RL53</accession>
<evidence type="ECO:0000313" key="3">
    <source>
        <dbReference type="Proteomes" id="UP001596500"/>
    </source>
</evidence>
<comment type="caution">
    <text evidence="2">The sequence shown here is derived from an EMBL/GenBank/DDBJ whole genome shotgun (WGS) entry which is preliminary data.</text>
</comment>
<keyword evidence="3" id="KW-1185">Reference proteome</keyword>
<dbReference type="Pfam" id="PF10020">
    <property type="entry name" value="DUF2262"/>
    <property type="match status" value="1"/>
</dbReference>
<evidence type="ECO:0000259" key="1">
    <source>
        <dbReference type="Pfam" id="PF10020"/>
    </source>
</evidence>
<protein>
    <submittedName>
        <fullName evidence="2">DUF2262 domain-containing protein</fullName>
    </submittedName>
</protein>
<organism evidence="2 3">
    <name type="scientific">Laceyella putida</name>
    <dbReference type="NCBI Taxonomy" id="110101"/>
    <lineage>
        <taxon>Bacteria</taxon>
        <taxon>Bacillati</taxon>
        <taxon>Bacillota</taxon>
        <taxon>Bacilli</taxon>
        <taxon>Bacillales</taxon>
        <taxon>Thermoactinomycetaceae</taxon>
        <taxon>Laceyella</taxon>
    </lineage>
</organism>
<reference evidence="3" key="1">
    <citation type="journal article" date="2019" name="Int. J. Syst. Evol. Microbiol.">
        <title>The Global Catalogue of Microorganisms (GCM) 10K type strain sequencing project: providing services to taxonomists for standard genome sequencing and annotation.</title>
        <authorList>
            <consortium name="The Broad Institute Genomics Platform"/>
            <consortium name="The Broad Institute Genome Sequencing Center for Infectious Disease"/>
            <person name="Wu L."/>
            <person name="Ma J."/>
        </authorList>
    </citation>
    <scope>NUCLEOTIDE SEQUENCE [LARGE SCALE GENOMIC DNA]</scope>
    <source>
        <strain evidence="3">CGMCC 1.12942</strain>
    </source>
</reference>
<proteinExistence type="predicted"/>
<dbReference type="RefSeq" id="WP_379865217.1">
    <property type="nucleotide sequence ID" value="NZ_JBHTBW010000035.1"/>
</dbReference>
<dbReference type="Proteomes" id="UP001596500">
    <property type="component" value="Unassembled WGS sequence"/>
</dbReference>
<feature type="domain" description="DUF2262" evidence="1">
    <location>
        <begin position="13"/>
        <end position="140"/>
    </location>
</feature>
<evidence type="ECO:0000313" key="2">
    <source>
        <dbReference type="EMBL" id="MFC7441763.1"/>
    </source>
</evidence>
<gene>
    <name evidence="2" type="ORF">ACFQNG_11650</name>
</gene>
<dbReference type="EMBL" id="JBHTBW010000035">
    <property type="protein sequence ID" value="MFC7441763.1"/>
    <property type="molecule type" value="Genomic_DNA"/>
</dbReference>